<organism evidence="1 2">
    <name type="scientific">Thecamonas trahens ATCC 50062</name>
    <dbReference type="NCBI Taxonomy" id="461836"/>
    <lineage>
        <taxon>Eukaryota</taxon>
        <taxon>Apusozoa</taxon>
        <taxon>Apusomonadida</taxon>
        <taxon>Apusomonadidae</taxon>
        <taxon>Thecamonas</taxon>
    </lineage>
</organism>
<dbReference type="AlphaFoldDB" id="A0A0L0DKE3"/>
<dbReference type="PANTHER" id="PTHR13132:SF29">
    <property type="entry name" value="ALPHA-(1,6)-FUCOSYLTRANSFERASE"/>
    <property type="match status" value="1"/>
</dbReference>
<accession>A0A0L0DKE3</accession>
<evidence type="ECO:0000313" key="2">
    <source>
        <dbReference type="Proteomes" id="UP000054408"/>
    </source>
</evidence>
<dbReference type="OrthoDB" id="2014825at2759"/>
<dbReference type="Gene3D" id="3.40.50.11350">
    <property type="match status" value="1"/>
</dbReference>
<reference evidence="1 2" key="1">
    <citation type="submission" date="2010-05" db="EMBL/GenBank/DDBJ databases">
        <title>The Genome Sequence of Thecamonas trahens ATCC 50062.</title>
        <authorList>
            <consortium name="The Broad Institute Genome Sequencing Platform"/>
            <person name="Russ C."/>
            <person name="Cuomo C."/>
            <person name="Shea T."/>
            <person name="Young S.K."/>
            <person name="Zeng Q."/>
            <person name="Koehrsen M."/>
            <person name="Haas B."/>
            <person name="Borodovsky M."/>
            <person name="Guigo R."/>
            <person name="Alvarado L."/>
            <person name="Berlin A."/>
            <person name="Bochicchio J."/>
            <person name="Borenstein D."/>
            <person name="Chapman S."/>
            <person name="Chen Z."/>
            <person name="Freedman E."/>
            <person name="Gellesch M."/>
            <person name="Goldberg J."/>
            <person name="Griggs A."/>
            <person name="Gujja S."/>
            <person name="Heilman E."/>
            <person name="Heiman D."/>
            <person name="Hepburn T."/>
            <person name="Howarth C."/>
            <person name="Jen D."/>
            <person name="Larson L."/>
            <person name="Mehta T."/>
            <person name="Park D."/>
            <person name="Pearson M."/>
            <person name="Roberts A."/>
            <person name="Saif S."/>
            <person name="Shenoy N."/>
            <person name="Sisk P."/>
            <person name="Stolte C."/>
            <person name="Sykes S."/>
            <person name="Thomson T."/>
            <person name="Walk T."/>
            <person name="White J."/>
            <person name="Yandava C."/>
            <person name="Burger G."/>
            <person name="Gray M.W."/>
            <person name="Holland P.W.H."/>
            <person name="King N."/>
            <person name="Lang F.B.F."/>
            <person name="Roger A.J."/>
            <person name="Ruiz-Trillo I."/>
            <person name="Lander E."/>
            <person name="Nusbaum C."/>
        </authorList>
    </citation>
    <scope>NUCLEOTIDE SEQUENCE [LARGE SCALE GENOMIC DNA]</scope>
    <source>
        <strain evidence="1 2">ATCC 50062</strain>
    </source>
</reference>
<dbReference type="RefSeq" id="XP_013755314.1">
    <property type="nucleotide sequence ID" value="XM_013899860.1"/>
</dbReference>
<dbReference type="GeneID" id="25566855"/>
<dbReference type="PANTHER" id="PTHR13132">
    <property type="entry name" value="ALPHA- 1,6 -FUCOSYLTRANSFERASE"/>
    <property type="match status" value="1"/>
</dbReference>
<dbReference type="Proteomes" id="UP000054408">
    <property type="component" value="Unassembled WGS sequence"/>
</dbReference>
<dbReference type="GO" id="GO:0006487">
    <property type="term" value="P:protein N-linked glycosylation"/>
    <property type="evidence" value="ECO:0007669"/>
    <property type="project" value="TreeGrafter"/>
</dbReference>
<keyword evidence="2" id="KW-1185">Reference proteome</keyword>
<protein>
    <submittedName>
        <fullName evidence="1">Uncharacterized protein</fullName>
    </submittedName>
</protein>
<name>A0A0L0DKE3_THETB</name>
<sequence>MAGRLRAVISDAHCPIDLFQATAHYPAQLVPATEFLVLPDKGASRPALTVAYSASSGLVSDIRGYINGLMESAARGLPLAESRNGWIWTPECELGLGCVFAGTGPMPDGPHGPLLADTCISNQFVTVFSNMLVAQSLPRILHGLELNVSDEPSSSHWLLYLRSMMMFWIWRPDGHITDAVDAFLAESGVGDSFIGVHIRHGDACNDDDAASEVRFDSRVCLAVDMYLDRVHKLVGRYPSGTFSGIVIVSDTFELRKMPEAALEAHSLSRTGRLPVAQLPASFELYASATFIEERAKNNLDTATIRTIVHEAVMAVEVLSRASAFVGTLSSAISRSSFEMMVARRAGRVPPFISLDLPYCDFFVSPEDYDLDDRDPQLCW</sequence>
<evidence type="ECO:0000313" key="1">
    <source>
        <dbReference type="EMBL" id="KNC52521.1"/>
    </source>
</evidence>
<dbReference type="GO" id="GO:0046921">
    <property type="term" value="F:alpha-(1-&gt;6)-fucosyltransferase activity"/>
    <property type="evidence" value="ECO:0007669"/>
    <property type="project" value="TreeGrafter"/>
</dbReference>
<proteinExistence type="predicted"/>
<dbReference type="EMBL" id="GL349473">
    <property type="protein sequence ID" value="KNC52521.1"/>
    <property type="molecule type" value="Genomic_DNA"/>
</dbReference>
<gene>
    <name evidence="1" type="ORF">AMSG_08087</name>
</gene>